<feature type="transmembrane region" description="Helical" evidence="5">
    <location>
        <begin position="346"/>
        <end position="364"/>
    </location>
</feature>
<keyword evidence="3 5" id="KW-1133">Transmembrane helix</keyword>
<evidence type="ECO:0000256" key="1">
    <source>
        <dbReference type="ARBA" id="ARBA00004141"/>
    </source>
</evidence>
<evidence type="ECO:0000259" key="6">
    <source>
        <dbReference type="PROSITE" id="PS50850"/>
    </source>
</evidence>
<feature type="transmembrane region" description="Helical" evidence="5">
    <location>
        <begin position="96"/>
        <end position="116"/>
    </location>
</feature>
<accession>A0A6J8DD65</accession>
<dbReference type="PANTHER" id="PTHR23507:SF1">
    <property type="entry name" value="FI18259P1-RELATED"/>
    <property type="match status" value="1"/>
</dbReference>
<evidence type="ECO:0000256" key="5">
    <source>
        <dbReference type="SAM" id="Phobius"/>
    </source>
</evidence>
<evidence type="ECO:0000256" key="2">
    <source>
        <dbReference type="ARBA" id="ARBA00022692"/>
    </source>
</evidence>
<feature type="transmembrane region" description="Helical" evidence="5">
    <location>
        <begin position="128"/>
        <end position="147"/>
    </location>
</feature>
<dbReference type="PROSITE" id="PS50850">
    <property type="entry name" value="MFS"/>
    <property type="match status" value="1"/>
</dbReference>
<feature type="transmembrane region" description="Helical" evidence="5">
    <location>
        <begin position="370"/>
        <end position="393"/>
    </location>
</feature>
<feature type="transmembrane region" description="Helical" evidence="5">
    <location>
        <begin position="405"/>
        <end position="426"/>
    </location>
</feature>
<dbReference type="EMBL" id="CACVKT020007051">
    <property type="protein sequence ID" value="CAC5405040.1"/>
    <property type="molecule type" value="Genomic_DNA"/>
</dbReference>
<feature type="transmembrane region" description="Helical" evidence="5">
    <location>
        <begin position="153"/>
        <end position="182"/>
    </location>
</feature>
<name>A0A6J8DD65_MYTCO</name>
<feature type="transmembrane region" description="Helical" evidence="5">
    <location>
        <begin position="280"/>
        <end position="305"/>
    </location>
</feature>
<protein>
    <submittedName>
        <fullName evidence="7">SLC46A1</fullName>
    </submittedName>
</protein>
<sequence>MASIKEDKPLLLIPDGPTEKPVIVSTVYQFITIEIICILHFGALMAMLPIQQFYVIDEVAKKYGEDGEKSNVDYCPNDTEFANSTSNIVQAESANILMYLGFLGTFIAVIPILVLGSLTDRYGRKFPLYLSLVGILLKEIVMTVTVNKGLSPWFLALGEVFLGITGHFGIFVAAIVGMIADITTPDKDRTIKITVFEGTVAVAVAFSILGIGFWIKDGNYRHPLILCIACTVLTLILTLTLLSETSKTNKKKDTRICTKSVMCACFDVYRNGNRKRNKKLLIGQIILCINVGALLGKSNVVTLFLLHKPLCWSEVHVQVFTCFQLLGNLGAILFGIIISHNYLADYTIVIAGTVSAIASSVTLACSTEDWIVYLYAAIGIMAFSISPLLRSVLSKLVSSDEQGSLFACIGSSEFLLTSLAQLFYGFVYKETVGYRPGLVFLITAGILVIEFCLSLVLYSIMSSEPISVTETEKLRSPRFKSGLYQEHRNQDFISKIEVEISNI</sequence>
<reference evidence="7 8" key="1">
    <citation type="submission" date="2020-06" db="EMBL/GenBank/DDBJ databases">
        <authorList>
            <person name="Li R."/>
            <person name="Bekaert M."/>
        </authorList>
    </citation>
    <scope>NUCLEOTIDE SEQUENCE [LARGE SCALE GENOMIC DNA]</scope>
    <source>
        <strain evidence="8">wild</strain>
    </source>
</reference>
<dbReference type="InterPro" id="IPR011701">
    <property type="entry name" value="MFS"/>
</dbReference>
<dbReference type="GO" id="GO:0022857">
    <property type="term" value="F:transmembrane transporter activity"/>
    <property type="evidence" value="ECO:0007669"/>
    <property type="project" value="InterPro"/>
</dbReference>
<dbReference type="Pfam" id="PF07690">
    <property type="entry name" value="MFS_1"/>
    <property type="match status" value="1"/>
</dbReference>
<keyword evidence="2 5" id="KW-0812">Transmembrane</keyword>
<feature type="transmembrane region" description="Helical" evidence="5">
    <location>
        <begin position="317"/>
        <end position="339"/>
    </location>
</feature>
<dbReference type="InterPro" id="IPR020846">
    <property type="entry name" value="MFS_dom"/>
</dbReference>
<feature type="transmembrane region" description="Helical" evidence="5">
    <location>
        <begin position="21"/>
        <end position="48"/>
    </location>
</feature>
<dbReference type="PANTHER" id="PTHR23507">
    <property type="entry name" value="ZGC:174356"/>
    <property type="match status" value="1"/>
</dbReference>
<dbReference type="SUPFAM" id="SSF103473">
    <property type="entry name" value="MFS general substrate transporter"/>
    <property type="match status" value="1"/>
</dbReference>
<dbReference type="AlphaFoldDB" id="A0A6J8DD65"/>
<keyword evidence="8" id="KW-1185">Reference proteome</keyword>
<dbReference type="OrthoDB" id="419734at2759"/>
<proteinExistence type="predicted"/>
<dbReference type="Proteomes" id="UP000507470">
    <property type="component" value="Unassembled WGS sequence"/>
</dbReference>
<dbReference type="InterPro" id="IPR036259">
    <property type="entry name" value="MFS_trans_sf"/>
</dbReference>
<evidence type="ECO:0000313" key="7">
    <source>
        <dbReference type="EMBL" id="CAC5405040.1"/>
    </source>
</evidence>
<feature type="transmembrane region" description="Helical" evidence="5">
    <location>
        <begin position="438"/>
        <end position="458"/>
    </location>
</feature>
<gene>
    <name evidence="7" type="ORF">MCOR_38767</name>
</gene>
<organism evidence="7 8">
    <name type="scientific">Mytilus coruscus</name>
    <name type="common">Sea mussel</name>
    <dbReference type="NCBI Taxonomy" id="42192"/>
    <lineage>
        <taxon>Eukaryota</taxon>
        <taxon>Metazoa</taxon>
        <taxon>Spiralia</taxon>
        <taxon>Lophotrochozoa</taxon>
        <taxon>Mollusca</taxon>
        <taxon>Bivalvia</taxon>
        <taxon>Autobranchia</taxon>
        <taxon>Pteriomorphia</taxon>
        <taxon>Mytilida</taxon>
        <taxon>Mytiloidea</taxon>
        <taxon>Mytilidae</taxon>
        <taxon>Mytilinae</taxon>
        <taxon>Mytilus</taxon>
    </lineage>
</organism>
<evidence type="ECO:0000256" key="4">
    <source>
        <dbReference type="ARBA" id="ARBA00023136"/>
    </source>
</evidence>
<dbReference type="GO" id="GO:0016020">
    <property type="term" value="C:membrane"/>
    <property type="evidence" value="ECO:0007669"/>
    <property type="project" value="UniProtKB-SubCell"/>
</dbReference>
<dbReference type="Gene3D" id="1.20.1250.20">
    <property type="entry name" value="MFS general substrate transporter like domains"/>
    <property type="match status" value="1"/>
</dbReference>
<keyword evidence="4 5" id="KW-0472">Membrane</keyword>
<evidence type="ECO:0000256" key="3">
    <source>
        <dbReference type="ARBA" id="ARBA00022989"/>
    </source>
</evidence>
<evidence type="ECO:0000313" key="8">
    <source>
        <dbReference type="Proteomes" id="UP000507470"/>
    </source>
</evidence>
<feature type="transmembrane region" description="Helical" evidence="5">
    <location>
        <begin position="221"/>
        <end position="242"/>
    </location>
</feature>
<feature type="transmembrane region" description="Helical" evidence="5">
    <location>
        <begin position="194"/>
        <end position="215"/>
    </location>
</feature>
<comment type="subcellular location">
    <subcellularLocation>
        <location evidence="1">Membrane</location>
        <topology evidence="1">Multi-pass membrane protein</topology>
    </subcellularLocation>
</comment>
<feature type="domain" description="Major facilitator superfamily (MFS) profile" evidence="6">
    <location>
        <begin position="35"/>
        <end position="462"/>
    </location>
</feature>